<dbReference type="EMBL" id="BRYB01005701">
    <property type="protein sequence ID" value="GMI27850.1"/>
    <property type="molecule type" value="Genomic_DNA"/>
</dbReference>
<dbReference type="Pfam" id="PF00641">
    <property type="entry name" value="Zn_ribbon_RanBP"/>
    <property type="match status" value="3"/>
</dbReference>
<dbReference type="PANTHER" id="PTHR23111">
    <property type="entry name" value="ZINC FINGER PROTEIN"/>
    <property type="match status" value="1"/>
</dbReference>
<feature type="domain" description="RanBP2-type" evidence="7">
    <location>
        <begin position="207"/>
        <end position="236"/>
    </location>
</feature>
<feature type="zinc finger region" description="C3H1-type" evidence="5">
    <location>
        <begin position="52"/>
        <end position="78"/>
    </location>
</feature>
<dbReference type="Gene3D" id="3.30.1370.210">
    <property type="match status" value="1"/>
</dbReference>
<dbReference type="PROSITE" id="PS50199">
    <property type="entry name" value="ZF_RANBP2_2"/>
    <property type="match status" value="3"/>
</dbReference>
<gene>
    <name evidence="8" type="ORF">TeGR_g11896</name>
</gene>
<dbReference type="Gene3D" id="4.10.1060.10">
    <property type="entry name" value="Zinc finger, RanBP2-type"/>
    <property type="match status" value="3"/>
</dbReference>
<feature type="zinc finger region" description="C3H1-type" evidence="5">
    <location>
        <begin position="97"/>
        <end position="123"/>
    </location>
</feature>
<dbReference type="InterPro" id="IPR000571">
    <property type="entry name" value="Znf_CCCH"/>
</dbReference>
<name>A0ABQ6MJU3_9STRA</name>
<feature type="domain" description="C3H1-type" evidence="6">
    <location>
        <begin position="52"/>
        <end position="78"/>
    </location>
</feature>
<feature type="domain" description="RanBP2-type" evidence="7">
    <location>
        <begin position="262"/>
        <end position="291"/>
    </location>
</feature>
<accession>A0ABQ6MJU3</accession>
<proteinExistence type="predicted"/>
<organism evidence="8 9">
    <name type="scientific">Tetraparma gracilis</name>
    <dbReference type="NCBI Taxonomy" id="2962635"/>
    <lineage>
        <taxon>Eukaryota</taxon>
        <taxon>Sar</taxon>
        <taxon>Stramenopiles</taxon>
        <taxon>Ochrophyta</taxon>
        <taxon>Bolidophyceae</taxon>
        <taxon>Parmales</taxon>
        <taxon>Triparmaceae</taxon>
        <taxon>Tetraparma</taxon>
    </lineage>
</organism>
<reference evidence="8 9" key="1">
    <citation type="journal article" date="2023" name="Commun. Biol.">
        <title>Genome analysis of Parmales, the sister group of diatoms, reveals the evolutionary specialization of diatoms from phago-mixotrophs to photoautotrophs.</title>
        <authorList>
            <person name="Ban H."/>
            <person name="Sato S."/>
            <person name="Yoshikawa S."/>
            <person name="Yamada K."/>
            <person name="Nakamura Y."/>
            <person name="Ichinomiya M."/>
            <person name="Sato N."/>
            <person name="Blanc-Mathieu R."/>
            <person name="Endo H."/>
            <person name="Kuwata A."/>
            <person name="Ogata H."/>
        </authorList>
    </citation>
    <scope>NUCLEOTIDE SEQUENCE [LARGE SCALE GENOMIC DNA]</scope>
</reference>
<dbReference type="Proteomes" id="UP001165060">
    <property type="component" value="Unassembled WGS sequence"/>
</dbReference>
<evidence type="ECO:0000313" key="9">
    <source>
        <dbReference type="Proteomes" id="UP001165060"/>
    </source>
</evidence>
<evidence type="ECO:0000313" key="8">
    <source>
        <dbReference type="EMBL" id="GMI27850.1"/>
    </source>
</evidence>
<evidence type="ECO:0000256" key="3">
    <source>
        <dbReference type="ARBA" id="ARBA00022833"/>
    </source>
</evidence>
<dbReference type="SMART" id="SM00547">
    <property type="entry name" value="ZnF_RBZ"/>
    <property type="match status" value="3"/>
</dbReference>
<protein>
    <submittedName>
        <fullName evidence="8">Uncharacterized protein</fullName>
    </submittedName>
</protein>
<dbReference type="InterPro" id="IPR036443">
    <property type="entry name" value="Znf_RanBP2_sf"/>
</dbReference>
<feature type="domain" description="RanBP2-type" evidence="7">
    <location>
        <begin position="142"/>
        <end position="171"/>
    </location>
</feature>
<evidence type="ECO:0000259" key="6">
    <source>
        <dbReference type="PROSITE" id="PS50103"/>
    </source>
</evidence>
<evidence type="ECO:0000256" key="1">
    <source>
        <dbReference type="ARBA" id="ARBA00022723"/>
    </source>
</evidence>
<dbReference type="PROSITE" id="PS01358">
    <property type="entry name" value="ZF_RANBP2_1"/>
    <property type="match status" value="3"/>
</dbReference>
<keyword evidence="9" id="KW-1185">Reference proteome</keyword>
<sequence>MCSRLNCRFVHEGAPDAMAGGMPQPGMMPMNPGMGGPMGPMGGMPMNPPMGGGGPGVCYDWQKGICSRVNCRFAHGDAGGMPPQGGFAPQQGGFGGGGGRGICYDWQKGVCNRAACRFAHGEEQPGQGGGFGGGPGGGGGLKPGDWLCPGCNFHNFASRVQCFKCYAPVPMDAPIGFNPTNGPGGFMPGYGQQPGFGYGGAPPPNVRPGDWSCPQCNMNNFASRTECFKCNTPKDPNAPTVPGDAFPQQAHGGGNFGNDQVRDGDWSCPACNINNFASRVACFKCSAPKPV</sequence>
<dbReference type="InterPro" id="IPR001876">
    <property type="entry name" value="Znf_RanBP2"/>
</dbReference>
<keyword evidence="3 5" id="KW-0862">Zinc</keyword>
<evidence type="ECO:0000256" key="5">
    <source>
        <dbReference type="PROSITE-ProRule" id="PRU00723"/>
    </source>
</evidence>
<feature type="domain" description="C3H1-type" evidence="6">
    <location>
        <begin position="97"/>
        <end position="123"/>
    </location>
</feature>
<keyword evidence="2 4" id="KW-0863">Zinc-finger</keyword>
<dbReference type="PROSITE" id="PS50103">
    <property type="entry name" value="ZF_C3H1"/>
    <property type="match status" value="2"/>
</dbReference>
<comment type="caution">
    <text evidence="8">The sequence shown here is derived from an EMBL/GenBank/DDBJ whole genome shotgun (WGS) entry which is preliminary data.</text>
</comment>
<dbReference type="SUPFAM" id="SSF90209">
    <property type="entry name" value="Ran binding protein zinc finger-like"/>
    <property type="match status" value="3"/>
</dbReference>
<evidence type="ECO:0000256" key="4">
    <source>
        <dbReference type="PROSITE-ProRule" id="PRU00322"/>
    </source>
</evidence>
<dbReference type="SMART" id="SM00356">
    <property type="entry name" value="ZnF_C3H1"/>
    <property type="match status" value="2"/>
</dbReference>
<dbReference type="Pfam" id="PF00642">
    <property type="entry name" value="zf-CCCH"/>
    <property type="match status" value="2"/>
</dbReference>
<evidence type="ECO:0000259" key="7">
    <source>
        <dbReference type="PROSITE" id="PS50199"/>
    </source>
</evidence>
<dbReference type="PANTHER" id="PTHR23111:SF40">
    <property type="entry name" value="RNA-BINDING PROTEIN INVOLVED IN HETEROCHROMATIN ASSEMBLY-RELATED"/>
    <property type="match status" value="1"/>
</dbReference>
<evidence type="ECO:0000256" key="2">
    <source>
        <dbReference type="ARBA" id="ARBA00022771"/>
    </source>
</evidence>
<keyword evidence="1 5" id="KW-0479">Metal-binding</keyword>